<reference evidence="2 3" key="1">
    <citation type="journal article" date="2011" name="J. Bacteriol.">
        <title>Complete genome sequence of Paenibacillus polymyxa SC2, a strain of plant growth-promoting Rhizobacterium with broad-spectrum antimicrobial activity.</title>
        <authorList>
            <person name="Ma M."/>
            <person name="Wang C."/>
            <person name="Ding Y."/>
            <person name="Li L."/>
            <person name="Shen D."/>
            <person name="Jiang X."/>
            <person name="Guan D."/>
            <person name="Cao F."/>
            <person name="Chen H."/>
            <person name="Feng R."/>
            <person name="Wang X."/>
            <person name="Ge Y."/>
            <person name="Yao L."/>
            <person name="Bing X."/>
            <person name="Yang X."/>
            <person name="Li J."/>
            <person name="Du B."/>
        </authorList>
    </citation>
    <scope>NUCLEOTIDE SEQUENCE [LARGE SCALE GENOMIC DNA]</scope>
    <source>
        <strain evidence="2 3">SC2</strain>
    </source>
</reference>
<proteinExistence type="predicted"/>
<evidence type="ECO:0000313" key="3">
    <source>
        <dbReference type="Proteomes" id="UP000006868"/>
    </source>
</evidence>
<dbReference type="PATRIC" id="fig|886882.15.peg.3948"/>
<organism evidence="2 3">
    <name type="scientific">Paenibacillus polymyxa (strain SC2)</name>
    <name type="common">Bacillus polymyxa</name>
    <dbReference type="NCBI Taxonomy" id="886882"/>
    <lineage>
        <taxon>Bacteria</taxon>
        <taxon>Bacillati</taxon>
        <taxon>Bacillota</taxon>
        <taxon>Bacilli</taxon>
        <taxon>Bacillales</taxon>
        <taxon>Paenibacillaceae</taxon>
        <taxon>Paenibacillus</taxon>
    </lineage>
</organism>
<dbReference type="RefSeq" id="WP_016324631.1">
    <property type="nucleotide sequence ID" value="NC_014622.2"/>
</dbReference>
<dbReference type="AlphaFoldDB" id="A0A0D5ZCC4"/>
<dbReference type="KEGG" id="ppm:PPSC2_18430"/>
<evidence type="ECO:0000313" key="2">
    <source>
        <dbReference type="EMBL" id="AKA44298.1"/>
    </source>
</evidence>
<dbReference type="Proteomes" id="UP000006868">
    <property type="component" value="Chromosome"/>
</dbReference>
<dbReference type="InterPro" id="IPR046582">
    <property type="entry name" value="DUF6630"/>
</dbReference>
<dbReference type="HOGENOM" id="CLU_1738289_0_0_9"/>
<dbReference type="eggNOG" id="ENOG5032WS0">
    <property type="taxonomic scope" value="Bacteria"/>
</dbReference>
<evidence type="ECO:0000259" key="1">
    <source>
        <dbReference type="Pfam" id="PF20335"/>
    </source>
</evidence>
<accession>A0A0D5ZCC4</accession>
<dbReference type="EMBL" id="CP002213">
    <property type="protein sequence ID" value="AKA44298.1"/>
    <property type="molecule type" value="Genomic_DNA"/>
</dbReference>
<dbReference type="Pfam" id="PF20335">
    <property type="entry name" value="DUF6630"/>
    <property type="match status" value="1"/>
</dbReference>
<protein>
    <recommendedName>
        <fullName evidence="1">DUF6630 domain-containing protein</fullName>
    </recommendedName>
</protein>
<name>A0A0D5ZCC4_PAEPS</name>
<sequence length="150" mass="18015">MSDEEIVHLIFEDRQDIEVILSDLELSLNESVLKYGLSTKKFLYLDYRGEQSMEIVNYILDYEFAHSLELASQKELEELGEFDYEYIPDKIKEVNKLIYPKRYGLFTYPTSGDYYALFIAKLEHKSKLLRAELLVDEWTPYKERCIQYYY</sequence>
<feature type="domain" description="DUF6630" evidence="1">
    <location>
        <begin position="33"/>
        <end position="130"/>
    </location>
</feature>
<gene>
    <name evidence="2" type="ORF">PPSC2_18430</name>
</gene>
<dbReference type="OrthoDB" id="2602259at2"/>